<dbReference type="AlphaFoldDB" id="A0A3N1LH08"/>
<proteinExistence type="predicted"/>
<reference evidence="1 2" key="1">
    <citation type="submission" date="2018-11" db="EMBL/GenBank/DDBJ databases">
        <title>Genomic Encyclopedia of Type Strains, Phase IV (KMG-IV): sequencing the most valuable type-strain genomes for metagenomic binning, comparative biology and taxonomic classification.</title>
        <authorList>
            <person name="Goeker M."/>
        </authorList>
    </citation>
    <scope>NUCLEOTIDE SEQUENCE [LARGE SCALE GENOMIC DNA]</scope>
    <source>
        <strain evidence="1 2">DSM 5900</strain>
    </source>
</reference>
<comment type="caution">
    <text evidence="1">The sequence shown here is derived from an EMBL/GenBank/DDBJ whole genome shotgun (WGS) entry which is preliminary data.</text>
</comment>
<dbReference type="EMBL" id="RJKX01000014">
    <property type="protein sequence ID" value="ROP90504.1"/>
    <property type="molecule type" value="Genomic_DNA"/>
</dbReference>
<protein>
    <submittedName>
        <fullName evidence="1">Uncharacterized protein</fullName>
    </submittedName>
</protein>
<organism evidence="1 2">
    <name type="scientific">Stella humosa</name>
    <dbReference type="NCBI Taxonomy" id="94"/>
    <lineage>
        <taxon>Bacteria</taxon>
        <taxon>Pseudomonadati</taxon>
        <taxon>Pseudomonadota</taxon>
        <taxon>Alphaproteobacteria</taxon>
        <taxon>Rhodospirillales</taxon>
        <taxon>Stellaceae</taxon>
        <taxon>Stella</taxon>
    </lineage>
</organism>
<name>A0A3N1LH08_9PROT</name>
<dbReference type="RefSeq" id="WP_123689918.1">
    <property type="nucleotide sequence ID" value="NZ_AP019700.1"/>
</dbReference>
<dbReference type="Proteomes" id="UP000278222">
    <property type="component" value="Unassembled WGS sequence"/>
</dbReference>
<keyword evidence="2" id="KW-1185">Reference proteome</keyword>
<evidence type="ECO:0000313" key="2">
    <source>
        <dbReference type="Proteomes" id="UP000278222"/>
    </source>
</evidence>
<sequence>MWLDDPDIDLRWILSADILHLQRACERSGVPLTVFRPDQSENSRLTLTDRTATVVHPSRDCPSSREFMVLVAHLLVSAQPFSFQVAGFDHRDRSLRGMLRLNPSIAPATLRILTDIGMSQEREAYEDISHRIEEAFAALKRQISHSPIILEDD</sequence>
<evidence type="ECO:0000313" key="1">
    <source>
        <dbReference type="EMBL" id="ROP90504.1"/>
    </source>
</evidence>
<accession>A0A3N1LH08</accession>
<gene>
    <name evidence="1" type="ORF">EDC65_2353</name>
</gene>